<keyword evidence="4" id="KW-1185">Reference proteome</keyword>
<keyword evidence="2" id="KW-1133">Transmembrane helix</keyword>
<sequence>MAVSKDDCFSRSWQNVYSIVVTQWNTSIPLQFAYKSGQSYLKALRIFTSTRKCVQTALFAAAVDRKAVFLKRHDQRSTVEAFAGFTGRKCISYRMSNVMTQAVCDLEHLTEGNFFIILQDPELEPRCLVSILSRLYKKQIKCASDRSPNDHARQRSKSTTTRKGTKCTRDSSRATQLRWEYRSLEERKTESSLKSYNCKKVHVPTRPDDGRVITFDCHSSHIQIVPQSDEIHTQRFLFLFEEIDESLCVKVQPLNPCKYLKRSGQLAQVNRLLWAGKFHKNILLHGHPRSGKSILKKLSKLFGNHAHILETRCLGDLSSELVASSLVIPVGTDRNSWFDHDPFLPITRCISQNDCWNALKLPLLAVAETVCHLASIAEPEKMSFYWTNSCTFVELMQQLGQTAVCIFLAFLWSFGAIMLGHEKQRLFER</sequence>
<keyword evidence="2" id="KW-0812">Transmembrane</keyword>
<name>A0ABD2PN39_9PLAT</name>
<organism evidence="3 4">
    <name type="scientific">Cichlidogyrus casuarinus</name>
    <dbReference type="NCBI Taxonomy" id="1844966"/>
    <lineage>
        <taxon>Eukaryota</taxon>
        <taxon>Metazoa</taxon>
        <taxon>Spiralia</taxon>
        <taxon>Lophotrochozoa</taxon>
        <taxon>Platyhelminthes</taxon>
        <taxon>Monogenea</taxon>
        <taxon>Monopisthocotylea</taxon>
        <taxon>Dactylogyridea</taxon>
        <taxon>Ancyrocephalidae</taxon>
        <taxon>Cichlidogyrus</taxon>
    </lineage>
</organism>
<evidence type="ECO:0000313" key="4">
    <source>
        <dbReference type="Proteomes" id="UP001626550"/>
    </source>
</evidence>
<evidence type="ECO:0000256" key="2">
    <source>
        <dbReference type="SAM" id="Phobius"/>
    </source>
</evidence>
<gene>
    <name evidence="3" type="ORF">Ciccas_012532</name>
</gene>
<comment type="caution">
    <text evidence="3">The sequence shown here is derived from an EMBL/GenBank/DDBJ whole genome shotgun (WGS) entry which is preliminary data.</text>
</comment>
<dbReference type="AlphaFoldDB" id="A0ABD2PN39"/>
<evidence type="ECO:0000313" key="3">
    <source>
        <dbReference type="EMBL" id="KAL3308927.1"/>
    </source>
</evidence>
<evidence type="ECO:0000256" key="1">
    <source>
        <dbReference type="SAM" id="MobiDB-lite"/>
    </source>
</evidence>
<protein>
    <submittedName>
        <fullName evidence="3">Uncharacterized protein</fullName>
    </submittedName>
</protein>
<reference evidence="3 4" key="1">
    <citation type="submission" date="2024-11" db="EMBL/GenBank/DDBJ databases">
        <title>Adaptive evolution of stress response genes in parasites aligns with host niche diversity.</title>
        <authorList>
            <person name="Hahn C."/>
            <person name="Resl P."/>
        </authorList>
    </citation>
    <scope>NUCLEOTIDE SEQUENCE [LARGE SCALE GENOMIC DNA]</scope>
    <source>
        <strain evidence="3">EGGRZ-B1_66</strain>
        <tissue evidence="3">Body</tissue>
    </source>
</reference>
<feature type="transmembrane region" description="Helical" evidence="2">
    <location>
        <begin position="399"/>
        <end position="419"/>
    </location>
</feature>
<feature type="non-terminal residue" evidence="3">
    <location>
        <position position="429"/>
    </location>
</feature>
<keyword evidence="2" id="KW-0472">Membrane</keyword>
<dbReference type="Proteomes" id="UP001626550">
    <property type="component" value="Unassembled WGS sequence"/>
</dbReference>
<dbReference type="EMBL" id="JBJKFK010004518">
    <property type="protein sequence ID" value="KAL3308927.1"/>
    <property type="molecule type" value="Genomic_DNA"/>
</dbReference>
<feature type="region of interest" description="Disordered" evidence="1">
    <location>
        <begin position="145"/>
        <end position="171"/>
    </location>
</feature>
<proteinExistence type="predicted"/>
<accession>A0ABD2PN39</accession>